<dbReference type="InterPro" id="IPR002347">
    <property type="entry name" value="SDR_fam"/>
</dbReference>
<dbReference type="EMBL" id="JAHUZB010000001">
    <property type="protein sequence ID" value="MBV7389336.1"/>
    <property type="molecule type" value="Genomic_DNA"/>
</dbReference>
<evidence type="ECO:0000313" key="2">
    <source>
        <dbReference type="EMBL" id="MBV7389336.1"/>
    </source>
</evidence>
<dbReference type="PANTHER" id="PTHR42879:SF2">
    <property type="entry name" value="3-OXOACYL-[ACYL-CARRIER-PROTEIN] REDUCTASE FABG"/>
    <property type="match status" value="1"/>
</dbReference>
<dbReference type="Pfam" id="PF13561">
    <property type="entry name" value="adh_short_C2"/>
    <property type="match status" value="1"/>
</dbReference>
<organism evidence="2 3">
    <name type="scientific">Enterococcus alishanensis</name>
    <dbReference type="NCBI Taxonomy" id="1303817"/>
    <lineage>
        <taxon>Bacteria</taxon>
        <taxon>Bacillati</taxon>
        <taxon>Bacillota</taxon>
        <taxon>Bacilli</taxon>
        <taxon>Lactobacillales</taxon>
        <taxon>Enterococcaceae</taxon>
        <taxon>Enterococcus</taxon>
    </lineage>
</organism>
<name>A0ABS6T8W0_9ENTE</name>
<keyword evidence="3" id="KW-1185">Reference proteome</keyword>
<sequence length="251" mass="26578">MFDLTGRVAVVTGASAGLGRQLSLALAKQGADIAILARRVEKLEEVAKEIRSLGVKCLPVACDVTNSEIVNEARDKVLAEFGKVDILVNNAGGGAVAPLTEMTDETWNNLMKLDLDSVFYVTRAFGASMIEKGYGRVINIASILGQGGLPELPVIPYHASKGGVINFTRGAAAEWAQKGVTVNALCPGFFASEMNDDSAMDSMDEFITRRTPMGRPGKNGELDSAVVFLAADESSYVTGDILFVDGGWTAV</sequence>
<comment type="caution">
    <text evidence="2">The sequence shown here is derived from an EMBL/GenBank/DDBJ whole genome shotgun (WGS) entry which is preliminary data.</text>
</comment>
<comment type="similarity">
    <text evidence="1">Belongs to the short-chain dehydrogenases/reductases (SDR) family.</text>
</comment>
<dbReference type="Proteomes" id="UP000774130">
    <property type="component" value="Unassembled WGS sequence"/>
</dbReference>
<proteinExistence type="inferred from homology"/>
<accession>A0ABS6T8W0</accession>
<evidence type="ECO:0000256" key="1">
    <source>
        <dbReference type="ARBA" id="ARBA00006484"/>
    </source>
</evidence>
<dbReference type="RefSeq" id="WP_218324401.1">
    <property type="nucleotide sequence ID" value="NZ_JAHUZB010000001.1"/>
</dbReference>
<reference evidence="2 3" key="1">
    <citation type="submission" date="2021-06" db="EMBL/GenBank/DDBJ databases">
        <title>Enterococcus alishanensis sp. nov., a novel lactic acid bacterium isolated from fresh coffee beans.</title>
        <authorList>
            <person name="Chen Y.-S."/>
        </authorList>
    </citation>
    <scope>NUCLEOTIDE SEQUENCE [LARGE SCALE GENOMIC DNA]</scope>
    <source>
        <strain evidence="2 3">ALS3</strain>
    </source>
</reference>
<protein>
    <submittedName>
        <fullName evidence="2">SDR family oxidoreductase</fullName>
    </submittedName>
</protein>
<dbReference type="InterPro" id="IPR050259">
    <property type="entry name" value="SDR"/>
</dbReference>
<dbReference type="PANTHER" id="PTHR42879">
    <property type="entry name" value="3-OXOACYL-(ACYL-CARRIER-PROTEIN) REDUCTASE"/>
    <property type="match status" value="1"/>
</dbReference>
<gene>
    <name evidence="2" type="ORF">KUA55_01480</name>
</gene>
<evidence type="ECO:0000313" key="3">
    <source>
        <dbReference type="Proteomes" id="UP000774130"/>
    </source>
</evidence>